<dbReference type="AlphaFoldDB" id="A0AAD5TF68"/>
<name>A0AAD5TF68_9FUNG</name>
<organism evidence="2 3">
    <name type="scientific">Geranomyces variabilis</name>
    <dbReference type="NCBI Taxonomy" id="109894"/>
    <lineage>
        <taxon>Eukaryota</taxon>
        <taxon>Fungi</taxon>
        <taxon>Fungi incertae sedis</taxon>
        <taxon>Chytridiomycota</taxon>
        <taxon>Chytridiomycota incertae sedis</taxon>
        <taxon>Chytridiomycetes</taxon>
        <taxon>Spizellomycetales</taxon>
        <taxon>Powellomycetaceae</taxon>
        <taxon>Geranomyces</taxon>
    </lineage>
</organism>
<dbReference type="GO" id="GO:0016567">
    <property type="term" value="P:protein ubiquitination"/>
    <property type="evidence" value="ECO:0007669"/>
    <property type="project" value="TreeGrafter"/>
</dbReference>
<accession>A0AAD5TF68</accession>
<dbReference type="PANTHER" id="PTHR13374:SF3">
    <property type="entry name" value="DET1 HOMOLOG"/>
    <property type="match status" value="1"/>
</dbReference>
<keyword evidence="3" id="KW-1185">Reference proteome</keyword>
<dbReference type="PANTHER" id="PTHR13374">
    <property type="entry name" value="DET1 HOMOLOG DE-ETIOLATED-1 HOMOLOG"/>
    <property type="match status" value="1"/>
</dbReference>
<protein>
    <submittedName>
        <fullName evidence="2">Acid phosphatase det1</fullName>
    </submittedName>
</protein>
<dbReference type="EMBL" id="JADGJQ010000061">
    <property type="protein sequence ID" value="KAJ3174736.1"/>
    <property type="molecule type" value="Genomic_DNA"/>
</dbReference>
<sequence length="483" mass="54371">MFPPGASAGLKSLNPGGIASFLRSREQGGVRTLLAAEKQVFAHVYPTDTLYNVETPPNVLRKFSPDGKIIVASAVSSEQSEPSQSQPPSSMGIDDLHDLDDITFWLLDLDTGKTYRNDFIYLNHNAGVHLFIDTLGITSVKNQCIYMLHVMDAGTFVHVRTLGCYTYDDDELVISAYHDAERSYRKRKRCQEDEEASDGVPFGRGVRQSDLRDLSTETPPAQVVPPSPLPHPIFQPLVPSVFRESCGPQEVENTAMPLSGLKHRMMTFLYRKAQASGRKSAMHHFHRTFDRFASLSMWRMQFLDADNIMIKFGETNAVIGAAFDLKVDMQTCFFVMYRLSTTEVYGVYDNASPELYEMVESDPRFFGTPTASSLHLSTPPTSLFAREGLRRFFRTVEKARNGGYILAIKQLLSQLPFNNQCFIETPYLNEDIFSYDSRAISNYDRPRPACEFPARFFDRISGAYRFSIDSSPCPGHVENAASK</sequence>
<dbReference type="GO" id="GO:0031461">
    <property type="term" value="C:cullin-RING ubiquitin ligase complex"/>
    <property type="evidence" value="ECO:0007669"/>
    <property type="project" value="TreeGrafter"/>
</dbReference>
<dbReference type="InterPro" id="IPR019138">
    <property type="entry name" value="De-etiolated_protein_1_Det1"/>
</dbReference>
<dbReference type="Pfam" id="PF09737">
    <property type="entry name" value="Det1"/>
    <property type="match status" value="1"/>
</dbReference>
<feature type="region of interest" description="Disordered" evidence="1">
    <location>
        <begin position="186"/>
        <end position="206"/>
    </location>
</feature>
<dbReference type="GO" id="GO:1990756">
    <property type="term" value="F:ubiquitin-like ligase-substrate adaptor activity"/>
    <property type="evidence" value="ECO:0007669"/>
    <property type="project" value="TreeGrafter"/>
</dbReference>
<comment type="caution">
    <text evidence="2">The sequence shown here is derived from an EMBL/GenBank/DDBJ whole genome shotgun (WGS) entry which is preliminary data.</text>
</comment>
<evidence type="ECO:0000313" key="2">
    <source>
        <dbReference type="EMBL" id="KAJ3174736.1"/>
    </source>
</evidence>
<evidence type="ECO:0000313" key="3">
    <source>
        <dbReference type="Proteomes" id="UP001212152"/>
    </source>
</evidence>
<dbReference type="GO" id="GO:0032436">
    <property type="term" value="P:positive regulation of proteasomal ubiquitin-dependent protein catabolic process"/>
    <property type="evidence" value="ECO:0007669"/>
    <property type="project" value="TreeGrafter"/>
</dbReference>
<reference evidence="2" key="1">
    <citation type="submission" date="2020-05" db="EMBL/GenBank/DDBJ databases">
        <title>Phylogenomic resolution of chytrid fungi.</title>
        <authorList>
            <person name="Stajich J.E."/>
            <person name="Amses K."/>
            <person name="Simmons R."/>
            <person name="Seto K."/>
            <person name="Myers J."/>
            <person name="Bonds A."/>
            <person name="Quandt C.A."/>
            <person name="Barry K."/>
            <person name="Liu P."/>
            <person name="Grigoriev I."/>
            <person name="Longcore J.E."/>
            <person name="James T.Y."/>
        </authorList>
    </citation>
    <scope>NUCLEOTIDE SEQUENCE</scope>
    <source>
        <strain evidence="2">JEL0379</strain>
    </source>
</reference>
<dbReference type="GO" id="GO:0005634">
    <property type="term" value="C:nucleus"/>
    <property type="evidence" value="ECO:0007669"/>
    <property type="project" value="TreeGrafter"/>
</dbReference>
<evidence type="ECO:0000256" key="1">
    <source>
        <dbReference type="SAM" id="MobiDB-lite"/>
    </source>
</evidence>
<gene>
    <name evidence="2" type="primary">DET1</name>
    <name evidence="2" type="ORF">HDU87_006985</name>
</gene>
<proteinExistence type="predicted"/>
<dbReference type="Proteomes" id="UP001212152">
    <property type="component" value="Unassembled WGS sequence"/>
</dbReference>
<dbReference type="GO" id="GO:0031625">
    <property type="term" value="F:ubiquitin protein ligase binding"/>
    <property type="evidence" value="ECO:0007669"/>
    <property type="project" value="TreeGrafter"/>
</dbReference>